<feature type="compositionally biased region" description="Basic and acidic residues" evidence="1">
    <location>
        <begin position="1006"/>
        <end position="1017"/>
    </location>
</feature>
<dbReference type="Proteomes" id="UP000677054">
    <property type="component" value="Unassembled WGS sequence"/>
</dbReference>
<feature type="region of interest" description="Disordered" evidence="1">
    <location>
        <begin position="955"/>
        <end position="1019"/>
    </location>
</feature>
<dbReference type="EMBL" id="LR900693">
    <property type="protein sequence ID" value="CAD7246587.1"/>
    <property type="molecule type" value="Genomic_DNA"/>
</dbReference>
<feature type="region of interest" description="Disordered" evidence="1">
    <location>
        <begin position="1072"/>
        <end position="1125"/>
    </location>
</feature>
<feature type="compositionally biased region" description="Polar residues" evidence="1">
    <location>
        <begin position="955"/>
        <end position="969"/>
    </location>
</feature>
<name>A0A7R9A724_9CRUS</name>
<keyword evidence="3" id="KW-1185">Reference proteome</keyword>
<feature type="compositionally biased region" description="Low complexity" evidence="1">
    <location>
        <begin position="1081"/>
        <end position="1095"/>
    </location>
</feature>
<dbReference type="InterPro" id="IPR016024">
    <property type="entry name" value="ARM-type_fold"/>
</dbReference>
<dbReference type="PANTHER" id="PTHR21696">
    <property type="entry name" value="PROTEIN UNC-79 HOMOLOG"/>
    <property type="match status" value="1"/>
</dbReference>
<evidence type="ECO:0000313" key="2">
    <source>
        <dbReference type="EMBL" id="CAD7246587.1"/>
    </source>
</evidence>
<protein>
    <recommendedName>
        <fullName evidence="4">Protein unc-79 homolog</fullName>
    </recommendedName>
</protein>
<feature type="compositionally biased region" description="Acidic residues" evidence="1">
    <location>
        <begin position="1098"/>
        <end position="1116"/>
    </location>
</feature>
<dbReference type="SUPFAM" id="SSF48371">
    <property type="entry name" value="ARM repeat"/>
    <property type="match status" value="1"/>
</dbReference>
<dbReference type="EMBL" id="CAJPEV010001176">
    <property type="protein sequence ID" value="CAG0891189.1"/>
    <property type="molecule type" value="Genomic_DNA"/>
</dbReference>
<evidence type="ECO:0008006" key="4">
    <source>
        <dbReference type="Google" id="ProtNLM"/>
    </source>
</evidence>
<reference evidence="2" key="1">
    <citation type="submission" date="2020-11" db="EMBL/GenBank/DDBJ databases">
        <authorList>
            <person name="Tran Van P."/>
        </authorList>
    </citation>
    <scope>NUCLEOTIDE SEQUENCE</scope>
</reference>
<proteinExistence type="predicted"/>
<sequence>MCRKLLDLEMNPLGFDAEEMYHFLLLRFTRTPAPVQDQALSWIQILSKLDLGIPIHFLLKIFHNGVKALGPESTQEVSLRLIQQQGSAPLTPVTLPGSSGPQLGHLDENEIWLGCFLKMLDVLLKQMEILEVKHHQGLDTFPGPQVLSLLHLMHQIPWPGDHTCTEQAEREERRHHRLARKGPEDEVEDMTPQVMDCTLCFLTDIWYQLARDLLLYLIPQPIPEQNELLDDELVHSTTEALKPLSSEGGGEAVQKSSEMKPSDVVITLGEPSTYYSGIATVPLLPHIQTATVETVQEDIAPMIPQERAVTATARAITITDDDVATAKVEVASAIVVNENDEPVPVGSEESDHQSREQFWITSVGKFKFSLTELPCQLQLIYHMLIHLPDHHDADVVYHLLMSLKHLIIHADSLGMAAKEHRGFLIWTQENLTIHNMWQLCQTRYSHVAEVAVQVLLHCLALPGGSEVFHQILQHEFHSEDWHARYAAVESVVVLGWFMETSTVRSSGNIQSSLATAFCFLVASLSDPCYTVATRTSVYLDTFTDASLKLLCWCMEVQFDLVIMDRPMVLQTLYRLSTALPHRNILTWDFFLNRFDALFLEAQIQLERVGEVPFPRDLKNNQIGSKVLQRKLSRAQEALNIASSDSSSIRTLASSLGTKWPYKRTMSAPCAMMDRYASSIQDPKDRPYGRQASAPLMSKRKGSRFWPGQFLAGMGLPNNFTESKNEDMTEALVLHRSLELDETDRETLHLLIFLLMHFLAHKAEGLLREGKEIPKHQGMVIQHLTYFLGYLPSERSFITSPFRIRNSPIFQAFISNLPELLDNNMAFGGDLAPMILSVLVFVPSPQKTPSEKYPPNYSLWLLDPTSRYSWLLSALIFLYKYQYHAEPLSGQVQVIVRIVLNTVEGFFHRCRTIPHGYFSSASQPYMAFNTSETSLGALDFTFEMHTPPCTPRNFEQRATQGASGTGTISSMGPHRHLSRRMDSTYPDSGFTDPDVAEPELAVIPESPKSESSAEKESLTEEMEVIVAETKKPPVEYACISAVEVIEPQVFRVKPALVEPLIQVVEVKPVVIQPSSAGDKDSPLSNPSFSISSSSTTLKDDEDITLEEKEEEEDDKDEGGDTRYGRYGRVFDSHPRLNWKVKEGPSPSIAARITDRGKSRDPSTILGQLISSFPVPSQERLLPVGGQAQHGRPVALMAMQEESEEDSSSLSLLVGQDSVEDNFDEFDGKLGLCSPWKNERDLIDQALPQQERLLPIGTRQLSATATAIAAVTPIILQDSFESDGSVHIPGNSVSVAKQALRCILHQLYPNNIFLQIFQTFVTEKKRVQFFRTLSQALSDFTELSLASPLQSVLEHYSGKKTLSAGNLPTLLSNIAVYLESLPLELASTALTPLLPLFESLFRKILNILGSHHTLQPAISIIIAVLKIPGINTQKSILDPFSKVVCQALESGDIGYYTLIDVCHLCNRAFARPITATIDKSIKKVVEQWVYHQLGAMPIGGLDVALSDYNLFRPMNEDHIGHHFENDKDVKNVERDRLLLTRSVVLLLAQALRFKVTLPPSSFLILVQMVLSDAGGSFPPEVLVKIPSGMPEGSLPMGPFNTCAAECLRGHLTDLIDFVTDVHTISKIKSMVGSVQQSKEGRACPKAHDVDRDALGGILKSGLAQFLALEIMRGNTRENRAVTRLLPWLSHTPSLVQQGPREFVDCVAHIRLLSWILLGAIRGGPGKIQPLTLESSCHLADHIQVILAGFPEQAKASVIHMSSLFHAFILCQLWTLYVEQLGSTPTGGTGDRDLASNAAATLTDFWAKVTPALLQLISHSKVLSEMVNLHFLNLMESLQECRSLTLSKLLPLWTPVFYAHNAQVPGHLQVRLQGCQAWPMPEGTGTPQHLAEGIQHLQVKLAQIEMQSSAATQFYSSP</sequence>
<accession>A0A7R9A724</accession>
<evidence type="ECO:0000313" key="3">
    <source>
        <dbReference type="Proteomes" id="UP000677054"/>
    </source>
</evidence>
<evidence type="ECO:0000256" key="1">
    <source>
        <dbReference type="SAM" id="MobiDB-lite"/>
    </source>
</evidence>
<gene>
    <name evidence="2" type="ORF">DSTB1V02_LOCUS6435</name>
</gene>
<organism evidence="2">
    <name type="scientific">Darwinula stevensoni</name>
    <dbReference type="NCBI Taxonomy" id="69355"/>
    <lineage>
        <taxon>Eukaryota</taxon>
        <taxon>Metazoa</taxon>
        <taxon>Ecdysozoa</taxon>
        <taxon>Arthropoda</taxon>
        <taxon>Crustacea</taxon>
        <taxon>Oligostraca</taxon>
        <taxon>Ostracoda</taxon>
        <taxon>Podocopa</taxon>
        <taxon>Podocopida</taxon>
        <taxon>Darwinulocopina</taxon>
        <taxon>Darwinuloidea</taxon>
        <taxon>Darwinulidae</taxon>
        <taxon>Darwinula</taxon>
    </lineage>
</organism>
<dbReference type="OrthoDB" id="6270916at2759"/>
<dbReference type="InterPro" id="IPR024855">
    <property type="entry name" value="UNC79"/>
</dbReference>
<dbReference type="PANTHER" id="PTHR21696:SF2">
    <property type="entry name" value="PROTEIN UNC-79 HOMOLOG"/>
    <property type="match status" value="1"/>
</dbReference>